<evidence type="ECO:0000313" key="1">
    <source>
        <dbReference type="EMBL" id="ETV85741.1"/>
    </source>
</evidence>
<reference evidence="1" key="1">
    <citation type="submission" date="2013-12" db="EMBL/GenBank/DDBJ databases">
        <title>The Genome Sequence of Aphanomyces astaci APO3.</title>
        <authorList>
            <consortium name="The Broad Institute Genomics Platform"/>
            <person name="Russ C."/>
            <person name="Tyler B."/>
            <person name="van West P."/>
            <person name="Dieguez-Uribeondo J."/>
            <person name="Young S.K."/>
            <person name="Zeng Q."/>
            <person name="Gargeya S."/>
            <person name="Fitzgerald M."/>
            <person name="Abouelleil A."/>
            <person name="Alvarado L."/>
            <person name="Chapman S.B."/>
            <person name="Gainer-Dewar J."/>
            <person name="Goldberg J."/>
            <person name="Griggs A."/>
            <person name="Gujja S."/>
            <person name="Hansen M."/>
            <person name="Howarth C."/>
            <person name="Imamovic A."/>
            <person name="Ireland A."/>
            <person name="Larimer J."/>
            <person name="McCowan C."/>
            <person name="Murphy C."/>
            <person name="Pearson M."/>
            <person name="Poon T.W."/>
            <person name="Priest M."/>
            <person name="Roberts A."/>
            <person name="Saif S."/>
            <person name="Shea T."/>
            <person name="Sykes S."/>
            <person name="Wortman J."/>
            <person name="Nusbaum C."/>
            <person name="Birren B."/>
        </authorList>
    </citation>
    <scope>NUCLEOTIDE SEQUENCE [LARGE SCALE GENOMIC DNA]</scope>
    <source>
        <strain evidence="1">APO3</strain>
    </source>
</reference>
<dbReference type="AlphaFoldDB" id="W4H2C5"/>
<gene>
    <name evidence="1" type="ORF">H257_02330</name>
</gene>
<dbReference type="RefSeq" id="XP_009824213.1">
    <property type="nucleotide sequence ID" value="XM_009825911.1"/>
</dbReference>
<dbReference type="EMBL" id="KI913117">
    <property type="protein sequence ID" value="ETV85741.1"/>
    <property type="molecule type" value="Genomic_DNA"/>
</dbReference>
<protein>
    <submittedName>
        <fullName evidence="1">Uncharacterized protein</fullName>
    </submittedName>
</protein>
<dbReference type="VEuPathDB" id="FungiDB:H257_02330"/>
<dbReference type="GeneID" id="20804326"/>
<proteinExistence type="predicted"/>
<organism evidence="1">
    <name type="scientific">Aphanomyces astaci</name>
    <name type="common">Crayfish plague agent</name>
    <dbReference type="NCBI Taxonomy" id="112090"/>
    <lineage>
        <taxon>Eukaryota</taxon>
        <taxon>Sar</taxon>
        <taxon>Stramenopiles</taxon>
        <taxon>Oomycota</taxon>
        <taxon>Saprolegniomycetes</taxon>
        <taxon>Saprolegniales</taxon>
        <taxon>Verrucalvaceae</taxon>
        <taxon>Aphanomyces</taxon>
    </lineage>
</organism>
<accession>W4H2C5</accession>
<name>W4H2C5_APHAT</name>
<sequence>MYAYCTEYVNDTKPAISTATTTNDESFIDNSSDVAWRFLLGCVIPNAPTPSQMSSRNSDDEMKSNAYISLSHGATLPGTVDHVCPRCPTDVASICSQNKSASRSACRGSSLATAFFAARMLEVNRSSAKMSYFTLASGTNCTFTIACASC</sequence>